<dbReference type="Proteomes" id="UP000422764">
    <property type="component" value="Chromosome"/>
</dbReference>
<reference evidence="1 2" key="1">
    <citation type="submission" date="2019-12" db="EMBL/GenBank/DDBJ databases">
        <title>Genome sequenceing of Clostridium bovifaecis.</title>
        <authorList>
            <person name="Yao Y."/>
        </authorList>
    </citation>
    <scope>NUCLEOTIDE SEQUENCE [LARGE SCALE GENOMIC DNA]</scope>
    <source>
        <strain evidence="1 2">BXX</strain>
    </source>
</reference>
<gene>
    <name evidence="1" type="ORF">GOM49_16165</name>
</gene>
<dbReference type="Pfam" id="PF05635">
    <property type="entry name" value="23S_rRNA_IVP"/>
    <property type="match status" value="1"/>
</dbReference>
<dbReference type="PANTHER" id="PTHR38471:SF2">
    <property type="entry name" value="FOUR HELIX BUNDLE PROTEIN"/>
    <property type="match status" value="1"/>
</dbReference>
<dbReference type="CDD" id="cd16377">
    <property type="entry name" value="23S_rRNA_IVP_like"/>
    <property type="match status" value="1"/>
</dbReference>
<keyword evidence="2" id="KW-1185">Reference proteome</keyword>
<protein>
    <submittedName>
        <fullName evidence="1">Four helix bundle protein</fullName>
    </submittedName>
</protein>
<dbReference type="SUPFAM" id="SSF158446">
    <property type="entry name" value="IVS-encoded protein-like"/>
    <property type="match status" value="1"/>
</dbReference>
<evidence type="ECO:0000313" key="1">
    <source>
        <dbReference type="EMBL" id="QGU96426.1"/>
    </source>
</evidence>
<name>A0A6I6EZP3_9CLOT</name>
<dbReference type="EMBL" id="CP046522">
    <property type="protein sequence ID" value="QGU96426.1"/>
    <property type="molecule type" value="Genomic_DNA"/>
</dbReference>
<dbReference type="Gene3D" id="1.20.1440.60">
    <property type="entry name" value="23S rRNA-intervening sequence"/>
    <property type="match status" value="1"/>
</dbReference>
<organism evidence="1 2">
    <name type="scientific">Clostridium bovifaecis</name>
    <dbReference type="NCBI Taxonomy" id="2184719"/>
    <lineage>
        <taxon>Bacteria</taxon>
        <taxon>Bacillati</taxon>
        <taxon>Bacillota</taxon>
        <taxon>Clostridia</taxon>
        <taxon>Eubacteriales</taxon>
        <taxon>Clostridiaceae</taxon>
        <taxon>Clostridium</taxon>
    </lineage>
</organism>
<accession>A0A6I6EZP3</accession>
<evidence type="ECO:0000313" key="2">
    <source>
        <dbReference type="Proteomes" id="UP000422764"/>
    </source>
</evidence>
<proteinExistence type="predicted"/>
<sequence length="135" mass="15835">MINMNNTQTTHIRDFTQLKVWNRAIDLSDHIYGVLDKFPQYEEYATKTQIIKSANSVSANIAEGNSQCSVKRELYHINIAIGSTMETKSWLLLSLRRNYITQEQFDQINLVINEIVKMLHGYRKKLFMYLEGEEE</sequence>
<dbReference type="NCBIfam" id="TIGR02436">
    <property type="entry name" value="four helix bundle protein"/>
    <property type="match status" value="1"/>
</dbReference>
<dbReference type="AlphaFoldDB" id="A0A6I6EZP3"/>
<dbReference type="PANTHER" id="PTHR38471">
    <property type="entry name" value="FOUR HELIX BUNDLE PROTEIN"/>
    <property type="match status" value="1"/>
</dbReference>
<dbReference type="InterPro" id="IPR012657">
    <property type="entry name" value="23S_rRNA-intervening_sequence"/>
</dbReference>
<dbReference type="InterPro" id="IPR036583">
    <property type="entry name" value="23S_rRNA_IVS_sf"/>
</dbReference>